<evidence type="ECO:0000313" key="6">
    <source>
        <dbReference type="Proteomes" id="UP000799771"/>
    </source>
</evidence>
<keyword evidence="6" id="KW-1185">Reference proteome</keyword>
<sequence>MQSSATNPSERRKIQNRHAQRRFRSKKVTQNAGEPFTTTALSAAATVSGPAIRPRLQSNHDALAWTGLANPPEKAAWGSEERLPHPSVAGPQTSDQNQDLTPTTAKDSRTMRGKSDAAYLGPDATIAGLMRQFQDPLTPSSLQPHLHMNQTDFTFSSSMAQSIRDPLQWPHDAPAEAMVFNAHDTGGFYSNQDTNKTPWPDTGASHHQLTRSTQNESESSSDTSQSHTRITTPNLLLNGRFGQDSELDEDEPFQTNLHIAAEAGHDSLVGLLLGSGYTVDALDSDGNTALHRASLGKHVKVMLRLLKHGANPNSVNVHGWTPVHMAFSLGSMEVVEVLVRHGGDLNKRAKGKLSCATFKEALAAKTS</sequence>
<dbReference type="SUPFAM" id="SSF48403">
    <property type="entry name" value="Ankyrin repeat"/>
    <property type="match status" value="1"/>
</dbReference>
<dbReference type="Gene3D" id="1.25.40.20">
    <property type="entry name" value="Ankyrin repeat-containing domain"/>
    <property type="match status" value="1"/>
</dbReference>
<feature type="region of interest" description="Disordered" evidence="4">
    <location>
        <begin position="184"/>
        <end position="248"/>
    </location>
</feature>
<dbReference type="SMART" id="SM00248">
    <property type="entry name" value="ANK"/>
    <property type="match status" value="3"/>
</dbReference>
<feature type="region of interest" description="Disordered" evidence="4">
    <location>
        <begin position="71"/>
        <end position="118"/>
    </location>
</feature>
<feature type="repeat" description="ANK" evidence="3">
    <location>
        <begin position="318"/>
        <end position="350"/>
    </location>
</feature>
<dbReference type="InterPro" id="IPR002110">
    <property type="entry name" value="Ankyrin_rpt"/>
</dbReference>
<evidence type="ECO:0000256" key="3">
    <source>
        <dbReference type="PROSITE-ProRule" id="PRU00023"/>
    </source>
</evidence>
<dbReference type="Proteomes" id="UP000799771">
    <property type="component" value="Unassembled WGS sequence"/>
</dbReference>
<reference evidence="5" key="1">
    <citation type="journal article" date="2020" name="Stud. Mycol.">
        <title>101 Dothideomycetes genomes: a test case for predicting lifestyles and emergence of pathogens.</title>
        <authorList>
            <person name="Haridas S."/>
            <person name="Albert R."/>
            <person name="Binder M."/>
            <person name="Bloem J."/>
            <person name="Labutti K."/>
            <person name="Salamov A."/>
            <person name="Andreopoulos B."/>
            <person name="Baker S."/>
            <person name="Barry K."/>
            <person name="Bills G."/>
            <person name="Bluhm B."/>
            <person name="Cannon C."/>
            <person name="Castanera R."/>
            <person name="Culley D."/>
            <person name="Daum C."/>
            <person name="Ezra D."/>
            <person name="Gonzalez J."/>
            <person name="Henrissat B."/>
            <person name="Kuo A."/>
            <person name="Liang C."/>
            <person name="Lipzen A."/>
            <person name="Lutzoni F."/>
            <person name="Magnuson J."/>
            <person name="Mondo S."/>
            <person name="Nolan M."/>
            <person name="Ohm R."/>
            <person name="Pangilinan J."/>
            <person name="Park H.-J."/>
            <person name="Ramirez L."/>
            <person name="Alfaro M."/>
            <person name="Sun H."/>
            <person name="Tritt A."/>
            <person name="Yoshinaga Y."/>
            <person name="Zwiers L.-H."/>
            <person name="Turgeon B."/>
            <person name="Goodwin S."/>
            <person name="Spatafora J."/>
            <person name="Crous P."/>
            <person name="Grigoriev I."/>
        </authorList>
    </citation>
    <scope>NUCLEOTIDE SEQUENCE</scope>
    <source>
        <strain evidence="5">CBS 119687</strain>
    </source>
</reference>
<dbReference type="CDD" id="cd14688">
    <property type="entry name" value="bZIP_YAP"/>
    <property type="match status" value="1"/>
</dbReference>
<gene>
    <name evidence="5" type="ORF">P153DRAFT_367011</name>
</gene>
<proteinExistence type="predicted"/>
<dbReference type="PANTHER" id="PTHR24171">
    <property type="entry name" value="ANKYRIN REPEAT DOMAIN-CONTAINING PROTEIN 39-RELATED"/>
    <property type="match status" value="1"/>
</dbReference>
<feature type="repeat" description="ANK" evidence="3">
    <location>
        <begin position="252"/>
        <end position="284"/>
    </location>
</feature>
<evidence type="ECO:0000256" key="4">
    <source>
        <dbReference type="SAM" id="MobiDB-lite"/>
    </source>
</evidence>
<feature type="compositionally biased region" description="Basic residues" evidence="4">
    <location>
        <begin position="14"/>
        <end position="27"/>
    </location>
</feature>
<dbReference type="PROSITE" id="PS50088">
    <property type="entry name" value="ANK_REPEAT"/>
    <property type="match status" value="3"/>
</dbReference>
<evidence type="ECO:0000313" key="5">
    <source>
        <dbReference type="EMBL" id="KAF2129621.1"/>
    </source>
</evidence>
<feature type="region of interest" description="Disordered" evidence="4">
    <location>
        <begin position="1"/>
        <end position="38"/>
    </location>
</feature>
<feature type="compositionally biased region" description="Polar residues" evidence="4">
    <location>
        <begin position="90"/>
        <end position="105"/>
    </location>
</feature>
<dbReference type="GeneID" id="54408604"/>
<keyword evidence="1" id="KW-0677">Repeat</keyword>
<evidence type="ECO:0000256" key="1">
    <source>
        <dbReference type="ARBA" id="ARBA00022737"/>
    </source>
</evidence>
<feature type="compositionally biased region" description="Polar residues" evidence="4">
    <location>
        <begin position="188"/>
        <end position="197"/>
    </location>
</feature>
<evidence type="ECO:0000256" key="2">
    <source>
        <dbReference type="ARBA" id="ARBA00023043"/>
    </source>
</evidence>
<feature type="compositionally biased region" description="Low complexity" evidence="4">
    <location>
        <begin position="212"/>
        <end position="226"/>
    </location>
</feature>
<protein>
    <submittedName>
        <fullName evidence="5">Ankyrin</fullName>
    </submittedName>
</protein>
<dbReference type="PANTHER" id="PTHR24171:SF9">
    <property type="entry name" value="ANKYRIN REPEAT DOMAIN-CONTAINING PROTEIN 39"/>
    <property type="match status" value="1"/>
</dbReference>
<dbReference type="EMBL" id="ML977506">
    <property type="protein sequence ID" value="KAF2129621.1"/>
    <property type="molecule type" value="Genomic_DNA"/>
</dbReference>
<dbReference type="PRINTS" id="PR01415">
    <property type="entry name" value="ANKYRIN"/>
</dbReference>
<name>A0A6A6AGR1_9PLEO</name>
<dbReference type="Pfam" id="PF12796">
    <property type="entry name" value="Ank_2"/>
    <property type="match status" value="1"/>
</dbReference>
<dbReference type="OrthoDB" id="3672964at2759"/>
<feature type="repeat" description="ANK" evidence="3">
    <location>
        <begin position="285"/>
        <end position="317"/>
    </location>
</feature>
<organism evidence="5 6">
    <name type="scientific">Dothidotthia symphoricarpi CBS 119687</name>
    <dbReference type="NCBI Taxonomy" id="1392245"/>
    <lineage>
        <taxon>Eukaryota</taxon>
        <taxon>Fungi</taxon>
        <taxon>Dikarya</taxon>
        <taxon>Ascomycota</taxon>
        <taxon>Pezizomycotina</taxon>
        <taxon>Dothideomycetes</taxon>
        <taxon>Pleosporomycetidae</taxon>
        <taxon>Pleosporales</taxon>
        <taxon>Dothidotthiaceae</taxon>
        <taxon>Dothidotthia</taxon>
    </lineage>
</organism>
<feature type="compositionally biased region" description="Basic and acidic residues" evidence="4">
    <location>
        <begin position="106"/>
        <end position="115"/>
    </location>
</feature>
<dbReference type="AlphaFoldDB" id="A0A6A6AGR1"/>
<dbReference type="PROSITE" id="PS50297">
    <property type="entry name" value="ANK_REP_REGION"/>
    <property type="match status" value="3"/>
</dbReference>
<dbReference type="InterPro" id="IPR036770">
    <property type="entry name" value="Ankyrin_rpt-contain_sf"/>
</dbReference>
<dbReference type="RefSeq" id="XP_033524010.1">
    <property type="nucleotide sequence ID" value="XM_033668172.1"/>
</dbReference>
<accession>A0A6A6AGR1</accession>
<keyword evidence="2 3" id="KW-0040">ANK repeat</keyword>